<sequence length="145" mass="15894">METRTLIEPSAQVITITTLKPGDTYKRLVKNYSDTYDLRIGVVTDVLNNGSEAVLTALEFSGSYSTAEAELKVFGGDKDLALFATTPEEVGVYLDDVNERAHQMAESKRRELEKAEAVVRAVEDTLARARGGQLSAPVVERQVES</sequence>
<proteinExistence type="predicted"/>
<dbReference type="KEGG" id="vg:64766796"/>
<evidence type="ECO:0000256" key="1">
    <source>
        <dbReference type="SAM" id="Coils"/>
    </source>
</evidence>
<evidence type="ECO:0000313" key="2">
    <source>
        <dbReference type="EMBL" id="QGJ94949.1"/>
    </source>
</evidence>
<evidence type="ECO:0000313" key="3">
    <source>
        <dbReference type="Proteomes" id="UP000423065"/>
    </source>
</evidence>
<dbReference type="GeneID" id="64766796"/>
<dbReference type="EMBL" id="MN586040">
    <property type="protein sequence ID" value="QGJ94949.1"/>
    <property type="molecule type" value="Genomic_DNA"/>
</dbReference>
<accession>A0A649VSM8</accession>
<dbReference type="Proteomes" id="UP000423065">
    <property type="component" value="Segment"/>
</dbReference>
<name>A0A649VSM8_9CAUD</name>
<organism evidence="2 3">
    <name type="scientific">Gordonia phage Stormageddon</name>
    <dbReference type="NCBI Taxonomy" id="2656541"/>
    <lineage>
        <taxon>Viruses</taxon>
        <taxon>Duplodnaviria</taxon>
        <taxon>Heunggongvirae</taxon>
        <taxon>Uroviricota</taxon>
        <taxon>Caudoviricetes</taxon>
        <taxon>Stormageddonvirus</taxon>
        <taxon>Stormageddonvirus Stormageddon</taxon>
    </lineage>
</organism>
<keyword evidence="3" id="KW-1185">Reference proteome</keyword>
<keyword evidence="1" id="KW-0175">Coiled coil</keyword>
<dbReference type="RefSeq" id="YP_010059562.1">
    <property type="nucleotide sequence ID" value="NC_054726.1"/>
</dbReference>
<protein>
    <submittedName>
        <fullName evidence="2">Uncharacterized protein</fullName>
    </submittedName>
</protein>
<reference evidence="2 3" key="1">
    <citation type="submission" date="2019-10" db="EMBL/GenBank/DDBJ databases">
        <authorList>
            <person name="Garlena R.A."/>
            <person name="Russell D.A."/>
            <person name="Pope W.H."/>
            <person name="Jacobs-Sera D."/>
            <person name="Hatfull G.F."/>
        </authorList>
    </citation>
    <scope>NUCLEOTIDE SEQUENCE [LARGE SCALE GENOMIC DNA]</scope>
</reference>
<feature type="coiled-coil region" evidence="1">
    <location>
        <begin position="98"/>
        <end position="125"/>
    </location>
</feature>
<gene>
    <name evidence="2" type="primary">87</name>
    <name evidence="2" type="ORF">SEA_STORMAGEDDON_87</name>
</gene>